<name>A0A2U9PSB7_MYCSE</name>
<evidence type="ECO:0000256" key="2">
    <source>
        <dbReference type="ARBA" id="ARBA00022729"/>
    </source>
</evidence>
<dbReference type="Proteomes" id="UP000011200">
    <property type="component" value="Chromosome"/>
</dbReference>
<dbReference type="Pfam" id="PF13458">
    <property type="entry name" value="Peripla_BP_6"/>
    <property type="match status" value="1"/>
</dbReference>
<dbReference type="PANTHER" id="PTHR30483">
    <property type="entry name" value="LEUCINE-SPECIFIC-BINDING PROTEIN"/>
    <property type="match status" value="1"/>
</dbReference>
<sequence>MHRRLRSIASVAACLGIGAAGVTGCGSNDESVVTIGAILPLTGDFATYGGPIRQAADLAVERVNESGGITIGGQARELRLRVYDDGTTPEKSIPSLFPQAVLRDGSPLLITAWNSANIAPFLEDNPVPVVDVLAATYDPPVNSLDPNIFLLRPYTPDIVPGVGQFLADHYQAKSIAFLGPNEPFANGQLASLQKTVGDHGLDLSTVVQYPPDATDLSAFIRSALRADPDAIHVGGSTQAVAPVITQLRQAGFSKPITMYTGMTPDQARDLIGPGVYNTVMAGVFEFEGVTPQTNPLAAAIQFGKDFEERYNTYGIDLVQWAYDSVWIAKAAMEKADSSTDRGAIAEALTELTAPEETVTGWTLNDGGRLFNADRQATSLSVALGWNTQTATWDPEMYFTAGLPDQHVTIVDVDAQTRGGAR</sequence>
<dbReference type="InterPro" id="IPR028082">
    <property type="entry name" value="Peripla_BP_I"/>
</dbReference>
<dbReference type="InterPro" id="IPR051010">
    <property type="entry name" value="BCAA_transport"/>
</dbReference>
<gene>
    <name evidence="4" type="ORF">D806_032130</name>
</gene>
<dbReference type="EMBL" id="CP027541">
    <property type="protein sequence ID" value="AWT54185.1"/>
    <property type="molecule type" value="Genomic_DNA"/>
</dbReference>
<proteinExistence type="inferred from homology"/>
<evidence type="ECO:0000313" key="4">
    <source>
        <dbReference type="EMBL" id="AWT54185.1"/>
    </source>
</evidence>
<accession>A0A2U9PSB7</accession>
<dbReference type="InterPro" id="IPR028081">
    <property type="entry name" value="Leu-bd"/>
</dbReference>
<feature type="domain" description="Leucine-binding protein" evidence="3">
    <location>
        <begin position="33"/>
        <end position="359"/>
    </location>
</feature>
<comment type="similarity">
    <text evidence="1">Belongs to the leucine-binding protein family.</text>
</comment>
<dbReference type="PANTHER" id="PTHR30483:SF6">
    <property type="entry name" value="PERIPLASMIC BINDING PROTEIN OF ABC TRANSPORTER FOR NATURAL AMINO ACIDS"/>
    <property type="match status" value="1"/>
</dbReference>
<dbReference type="SUPFAM" id="SSF53822">
    <property type="entry name" value="Periplasmic binding protein-like I"/>
    <property type="match status" value="1"/>
</dbReference>
<organism evidence="4 5">
    <name type="scientific">Mycolicibacterium smegmatis (strain MKD8)</name>
    <name type="common">Mycobacterium smegmatis</name>
    <dbReference type="NCBI Taxonomy" id="1214915"/>
    <lineage>
        <taxon>Bacteria</taxon>
        <taxon>Bacillati</taxon>
        <taxon>Actinomycetota</taxon>
        <taxon>Actinomycetes</taxon>
        <taxon>Mycobacteriales</taxon>
        <taxon>Mycobacteriaceae</taxon>
        <taxon>Mycolicibacterium</taxon>
    </lineage>
</organism>
<dbReference type="PROSITE" id="PS51257">
    <property type="entry name" value="PROKAR_LIPOPROTEIN"/>
    <property type="match status" value="1"/>
</dbReference>
<evidence type="ECO:0000313" key="5">
    <source>
        <dbReference type="Proteomes" id="UP000011200"/>
    </source>
</evidence>
<reference evidence="4 5" key="1">
    <citation type="journal article" date="2013" name="Genome Announc.">
        <title>Draft genome sequence of MKD8, a conjugal recipient Mycobacterium smegmatis strain.</title>
        <authorList>
            <person name="Gray T.A."/>
            <person name="Palumbo M.J."/>
            <person name="Derbyshire K.M."/>
        </authorList>
    </citation>
    <scope>NUCLEOTIDE SEQUENCE [LARGE SCALE GENOMIC DNA]</scope>
    <source>
        <strain evidence="4 5">MKD8</strain>
    </source>
</reference>
<reference evidence="5" key="2">
    <citation type="submission" date="2018-03" db="EMBL/GenBank/DDBJ databases">
        <authorList>
            <person name="Derbyshire K."/>
            <person name="Gray T.A."/>
            <person name="Champion M."/>
        </authorList>
    </citation>
    <scope>NUCLEOTIDE SEQUENCE [LARGE SCALE GENOMIC DNA]</scope>
    <source>
        <strain evidence="5">MKD8</strain>
    </source>
</reference>
<keyword evidence="2" id="KW-0732">Signal</keyword>
<evidence type="ECO:0000259" key="3">
    <source>
        <dbReference type="Pfam" id="PF13458"/>
    </source>
</evidence>
<dbReference type="AlphaFoldDB" id="A0A2U9PSB7"/>
<evidence type="ECO:0000256" key="1">
    <source>
        <dbReference type="ARBA" id="ARBA00010062"/>
    </source>
</evidence>
<dbReference type="Gene3D" id="3.40.50.2300">
    <property type="match status" value="2"/>
</dbReference>
<protein>
    <submittedName>
        <fullName evidence="4">ABC-type transport system periplasmic substrate-binding protein</fullName>
    </submittedName>
</protein>